<protein>
    <submittedName>
        <fullName evidence="2">Uncharacterized protein</fullName>
    </submittedName>
</protein>
<feature type="region of interest" description="Disordered" evidence="1">
    <location>
        <begin position="56"/>
        <end position="89"/>
    </location>
</feature>
<feature type="compositionally biased region" description="Polar residues" evidence="1">
    <location>
        <begin position="115"/>
        <end position="124"/>
    </location>
</feature>
<sequence>MSDHDDELKLRLNVKFKTGTAPALLAELTSLPERRRVKRLLDLAQIGLLYEQAAGRLPASNSVQQPAGKLPEDHEPEFSNDRPINSAPALGAPIEAEVPGPVAGTPESEVLNKAETNGESNNSVPLARKRPGFNTAMTG</sequence>
<evidence type="ECO:0000313" key="3">
    <source>
        <dbReference type="Proteomes" id="UP000183046"/>
    </source>
</evidence>
<reference evidence="3" key="1">
    <citation type="submission" date="2016-10" db="EMBL/GenBank/DDBJ databases">
        <authorList>
            <person name="de Groot N.N."/>
        </authorList>
    </citation>
    <scope>NUCLEOTIDE SEQUENCE [LARGE SCALE GENOMIC DNA]</scope>
    <source>
        <strain evidence="3">DSM 15758</strain>
    </source>
</reference>
<dbReference type="Proteomes" id="UP000183046">
    <property type="component" value="Unassembled WGS sequence"/>
</dbReference>
<accession>A0A1G5PGI2</accession>
<gene>
    <name evidence="2" type="ORF">SAMN05216279_12829</name>
</gene>
<dbReference type="RefSeq" id="WP_074585300.1">
    <property type="nucleotide sequence ID" value="NZ_FMWB01000028.1"/>
</dbReference>
<dbReference type="EMBL" id="FMWB01000028">
    <property type="protein sequence ID" value="SCZ48604.1"/>
    <property type="molecule type" value="Genomic_DNA"/>
</dbReference>
<organism evidence="2 3">
    <name type="scientific">Pseudomonas oryzihabitans</name>
    <dbReference type="NCBI Taxonomy" id="47885"/>
    <lineage>
        <taxon>Bacteria</taxon>
        <taxon>Pseudomonadati</taxon>
        <taxon>Pseudomonadota</taxon>
        <taxon>Gammaproteobacteria</taxon>
        <taxon>Pseudomonadales</taxon>
        <taxon>Pseudomonadaceae</taxon>
        <taxon>Pseudomonas</taxon>
    </lineage>
</organism>
<evidence type="ECO:0000313" key="2">
    <source>
        <dbReference type="EMBL" id="SCZ48604.1"/>
    </source>
</evidence>
<comment type="caution">
    <text evidence="2">The sequence shown here is derived from an EMBL/GenBank/DDBJ whole genome shotgun (WGS) entry which is preliminary data.</text>
</comment>
<dbReference type="AlphaFoldDB" id="A0A1G5PGI2"/>
<evidence type="ECO:0000256" key="1">
    <source>
        <dbReference type="SAM" id="MobiDB-lite"/>
    </source>
</evidence>
<feature type="compositionally biased region" description="Basic and acidic residues" evidence="1">
    <location>
        <begin position="70"/>
        <end position="80"/>
    </location>
</feature>
<name>A0A1G5PGI2_9PSED</name>
<proteinExistence type="predicted"/>
<feature type="region of interest" description="Disordered" evidence="1">
    <location>
        <begin position="115"/>
        <end position="139"/>
    </location>
</feature>